<feature type="transmembrane region" description="Helical" evidence="8">
    <location>
        <begin position="182"/>
        <end position="204"/>
    </location>
</feature>
<accession>A0A9P8EGN6</accession>
<dbReference type="PANTHER" id="PTHR43341:SF15">
    <property type="entry name" value="GENERAL AMINO ACID PERMEASE AGP2"/>
    <property type="match status" value="1"/>
</dbReference>
<feature type="transmembrane region" description="Helical" evidence="8">
    <location>
        <begin position="304"/>
        <end position="324"/>
    </location>
</feature>
<dbReference type="GO" id="GO:0016020">
    <property type="term" value="C:membrane"/>
    <property type="evidence" value="ECO:0007669"/>
    <property type="project" value="UniProtKB-SubCell"/>
</dbReference>
<feature type="transmembrane region" description="Helical" evidence="8">
    <location>
        <begin position="216"/>
        <end position="236"/>
    </location>
</feature>
<comment type="caution">
    <text evidence="12">The sequence shown here is derived from an EMBL/GenBank/DDBJ whole genome shotgun (WGS) entry which is preliminary data.</text>
</comment>
<dbReference type="InterPro" id="IPR005151">
    <property type="entry name" value="Tail-specific_protease"/>
</dbReference>
<keyword evidence="3 8" id="KW-0812">Transmembrane</keyword>
<dbReference type="SUPFAM" id="SSF51695">
    <property type="entry name" value="PLC-like phosphodiesterases"/>
    <property type="match status" value="1"/>
</dbReference>
<dbReference type="InterPro" id="IPR017946">
    <property type="entry name" value="PLC-like_Pdiesterase_TIM-brl"/>
</dbReference>
<evidence type="ECO:0000259" key="9">
    <source>
        <dbReference type="Pfam" id="PF00324"/>
    </source>
</evidence>
<feature type="transmembrane region" description="Helical" evidence="8">
    <location>
        <begin position="151"/>
        <end position="176"/>
    </location>
</feature>
<dbReference type="InterPro" id="IPR056186">
    <property type="entry name" value="PDZ_CPAF-rel"/>
</dbReference>
<feature type="transmembrane region" description="Helical" evidence="8">
    <location>
        <begin position="406"/>
        <end position="423"/>
    </location>
</feature>
<feature type="domain" description="CPAF-like PDZ" evidence="11">
    <location>
        <begin position="777"/>
        <end position="893"/>
    </location>
</feature>
<dbReference type="Pfam" id="PF03572">
    <property type="entry name" value="Peptidase_S41"/>
    <property type="match status" value="1"/>
</dbReference>
<evidence type="ECO:0000256" key="8">
    <source>
        <dbReference type="SAM" id="Phobius"/>
    </source>
</evidence>
<dbReference type="GO" id="GO:0008236">
    <property type="term" value="F:serine-type peptidase activity"/>
    <property type="evidence" value="ECO:0007669"/>
    <property type="project" value="InterPro"/>
</dbReference>
<dbReference type="InterPro" id="IPR004841">
    <property type="entry name" value="AA-permease/SLC12A_dom"/>
</dbReference>
<dbReference type="PROSITE" id="PS00218">
    <property type="entry name" value="AMINO_ACID_PERMEASE_1"/>
    <property type="match status" value="1"/>
</dbReference>
<reference evidence="12" key="2">
    <citation type="submission" date="2021-08" db="EMBL/GenBank/DDBJ databases">
        <authorList>
            <person name="Gostincar C."/>
            <person name="Sun X."/>
            <person name="Song Z."/>
            <person name="Gunde-Cimerman N."/>
        </authorList>
    </citation>
    <scope>NUCLEOTIDE SEQUENCE</scope>
    <source>
        <strain evidence="12">EXF-9911</strain>
    </source>
</reference>
<evidence type="ECO:0000313" key="13">
    <source>
        <dbReference type="Proteomes" id="UP000779574"/>
    </source>
</evidence>
<keyword evidence="4" id="KW-0029">Amino-acid transport</keyword>
<feature type="region of interest" description="Disordered" evidence="7">
    <location>
        <begin position="1364"/>
        <end position="1397"/>
    </location>
</feature>
<dbReference type="GO" id="GO:0008081">
    <property type="term" value="F:phosphoric diester hydrolase activity"/>
    <property type="evidence" value="ECO:0007669"/>
    <property type="project" value="InterPro"/>
</dbReference>
<feature type="transmembrane region" description="Helical" evidence="8">
    <location>
        <begin position="479"/>
        <end position="501"/>
    </location>
</feature>
<evidence type="ECO:0000256" key="4">
    <source>
        <dbReference type="ARBA" id="ARBA00022970"/>
    </source>
</evidence>
<organism evidence="12 13">
    <name type="scientific">Aureobasidium melanogenum</name>
    <name type="common">Aureobasidium pullulans var. melanogenum</name>
    <dbReference type="NCBI Taxonomy" id="46634"/>
    <lineage>
        <taxon>Eukaryota</taxon>
        <taxon>Fungi</taxon>
        <taxon>Dikarya</taxon>
        <taxon>Ascomycota</taxon>
        <taxon>Pezizomycotina</taxon>
        <taxon>Dothideomycetes</taxon>
        <taxon>Dothideomycetidae</taxon>
        <taxon>Dothideales</taxon>
        <taxon>Saccotheciaceae</taxon>
        <taxon>Aureobasidium</taxon>
    </lineage>
</organism>
<evidence type="ECO:0000256" key="1">
    <source>
        <dbReference type="ARBA" id="ARBA00004141"/>
    </source>
</evidence>
<dbReference type="Proteomes" id="UP000779574">
    <property type="component" value="Unassembled WGS sequence"/>
</dbReference>
<feature type="transmembrane region" description="Helical" evidence="8">
    <location>
        <begin position="513"/>
        <end position="532"/>
    </location>
</feature>
<dbReference type="GO" id="GO:0006508">
    <property type="term" value="P:proteolysis"/>
    <property type="evidence" value="ECO:0007669"/>
    <property type="project" value="InterPro"/>
</dbReference>
<dbReference type="OrthoDB" id="27214at2759"/>
<dbReference type="InterPro" id="IPR004840">
    <property type="entry name" value="Amino_acid_permease_CS"/>
</dbReference>
<dbReference type="Gene3D" id="3.90.226.10">
    <property type="entry name" value="2-enoyl-CoA Hydratase, Chain A, domain 1"/>
    <property type="match status" value="1"/>
</dbReference>
<evidence type="ECO:0000256" key="5">
    <source>
        <dbReference type="ARBA" id="ARBA00022989"/>
    </source>
</evidence>
<feature type="transmembrane region" description="Helical" evidence="8">
    <location>
        <begin position="435"/>
        <end position="458"/>
    </location>
</feature>
<feature type="region of interest" description="Disordered" evidence="7">
    <location>
        <begin position="925"/>
        <end position="952"/>
    </location>
</feature>
<keyword evidence="6 8" id="KW-0472">Membrane</keyword>
<dbReference type="Pfam" id="PF23658">
    <property type="entry name" value="PDZ_CPAF_rel"/>
    <property type="match status" value="1"/>
</dbReference>
<feature type="transmembrane region" description="Helical" evidence="8">
    <location>
        <begin position="260"/>
        <end position="283"/>
    </location>
</feature>
<feature type="transmembrane region" description="Helical" evidence="8">
    <location>
        <begin position="330"/>
        <end position="349"/>
    </location>
</feature>
<feature type="transmembrane region" description="Helical" evidence="8">
    <location>
        <begin position="103"/>
        <end position="130"/>
    </location>
</feature>
<dbReference type="InterPro" id="IPR029045">
    <property type="entry name" value="ClpP/crotonase-like_dom_sf"/>
</dbReference>
<dbReference type="FunFam" id="1.20.1740.10:FF:000006">
    <property type="entry name" value="General amino acid permease"/>
    <property type="match status" value="1"/>
</dbReference>
<sequence length="1739" mass="190831">MRSSLSHDAIHSSSVEASGSGDALKFRRSSKTGVGETYNETISLGGYGEESAVSLDSISLAKDGTHRRLKSRHIQLIGIGGTIGTALYVSIGNGLLNGGPASLFIAFSIWCSFILAVTISTAEMVTYLPISSPFIRFASRYMDEAMGFAAGWNFFVFEAILVPFEVTACNVVIHYWSDVVPAGGIIAIVIVLYALINVLTVEWYGETEFWAALGKVLLIVGLVVFTFIVMLGGNPLGERFGFRYWNNPGAFAPLYYGGNLGYFLGFLQCLIQASFTIAGPDYVSMAAGEAENPRVVMPKAFKAVFYRLTAFFMLGSLCVGILVPYNDKELIAATTAGLPGAAASPYVVAMNRLRIRVLPDIVNAMVLASAFSAGNSYVYCASRSLYGLALEGKAPKFLTRTTRRGVPIYCTLVVLCIALLAFLQVSENAATVLKWFINLVTASQLINYAVMCMTFIFWKRACDAQGFDRNSLPFKGWGQPYLAWYGFVGCVVMALIGGYTVFLPGQWNVPTFIFSYFMIGLFPVLFVGWKLLKKTKWTRAVDVDLRGEVEEIEEYQATFVPASSNNTYFEKVLTTSNVETNHSQHVASEKLRNKESSKLPLPLPLPLPLKHRTPIMSLRVALVALAAIANLVHAQDDTTQAPCSQLSALSTNNATFFPADLALSCLRSVPLAKEDDLLQLKGLRTFLEFQSDLEYLANPTIGRIYPGVDLLAGLDKLTSMLQDDIYDNEYDFQLNIFKLFSSAYDGHLSYTPDIVDVFAFARLQKEDLDDEGIPAYFSLISVLTGENNTPDIYAYSDEAALTKSGNIDYSPSPITKINGEDVLAWVNSYASQNGQSQDPDANYNRVFLNIPALAYQDIETNYFAISRLYQGDNTVLTFANGSTLDVMTRAQLLSGKTLEGLTDGASFFDRFCNNNLTESILAQANSSNTTPSQTPSNDTLAPFEPVSTDGIAPPHPAYPSPIVIASDNSVAGYLSDTYPELAILAVPSFSAVDEIEFENVVRQLLATANDDERTKLVIDLRGNGGGDIFLAYDLFRQLFPTETPYGAGNYRASELHNVTGRVASKNINQLRAAYPDLVKAGVDGVVLNSFNYREPLTVDNKQFTSWEDFFGPHQNDRGNFTSLNRFNLTDISATTVPILGYADDNITQPRTFSPQDIVLLQDGTCASTCAIFSEFLTSQMETWSVVVGGRPQNGPMQGVGGVKGSQVQGMFILSTIISAVISTAPLGDQISFLSEFGTDLISATQQALNRASPGGPLLVKASVNFRNNIRKGDESETPLQHIYEAADCRFFYTPQMYADQAAVWNQAYDSTWGSMECVEGSTEHPSSVTGGGNITIGPPEMARNFFGGNGTIFLGGELGTVWRNGSSGDSGSGSASGNSADSGNGTTGSKSDDEDNKSGATVYWRHGYIRYIKASTERIANDNFDNAFSNIQWNSAEIWDEQHQSFVKNALPVPVHSHNDYWRHIPLWEALGSGCISVEADVHLKGSDLLVGHNSRSLDRHRDLRAMYLDPLQKIIAGQNQDITVEGWRGVFNRTPQQTIVLLIDIKTSGQEAFAELDAQLQPLRELDFLTYWNGTARVMGPLTIVASGSTPFTSILGMNTSHRDIFFDAKLESLVSVGDDWSQDVPRFKYNVSNSYYASTRLISARLELYSKYGPTGPEQEAAILANGDNQQFMDAMDSQLAQARSRGLVTRYWDMPKQKNVEEKLWLWLLDHNVGVLNMDDMGVVRDRARGWSRVER</sequence>
<dbReference type="GO" id="GO:0006629">
    <property type="term" value="P:lipid metabolic process"/>
    <property type="evidence" value="ECO:0007669"/>
    <property type="project" value="InterPro"/>
</dbReference>
<protein>
    <submittedName>
        <fullName evidence="12">Amino acid permease</fullName>
    </submittedName>
</protein>
<dbReference type="Pfam" id="PF00324">
    <property type="entry name" value="AA_permease"/>
    <property type="match status" value="1"/>
</dbReference>
<keyword evidence="5 8" id="KW-1133">Transmembrane helix</keyword>
<evidence type="ECO:0000256" key="3">
    <source>
        <dbReference type="ARBA" id="ARBA00022692"/>
    </source>
</evidence>
<keyword evidence="2" id="KW-0813">Transport</keyword>
<name>A0A9P8EGN6_AURME</name>
<feature type="non-terminal residue" evidence="12">
    <location>
        <position position="1739"/>
    </location>
</feature>
<dbReference type="GO" id="GO:0015171">
    <property type="term" value="F:amino acid transmembrane transporter activity"/>
    <property type="evidence" value="ECO:0007669"/>
    <property type="project" value="TreeGrafter"/>
</dbReference>
<feature type="compositionally biased region" description="Low complexity" evidence="7">
    <location>
        <begin position="925"/>
        <end position="939"/>
    </location>
</feature>
<feature type="domain" description="Tail specific protease" evidence="10">
    <location>
        <begin position="981"/>
        <end position="1191"/>
    </location>
</feature>
<feature type="compositionally biased region" description="Low complexity" evidence="7">
    <location>
        <begin position="1365"/>
        <end position="1389"/>
    </location>
</feature>
<feature type="transmembrane region" description="Helical" evidence="8">
    <location>
        <begin position="74"/>
        <end position="91"/>
    </location>
</feature>
<dbReference type="SUPFAM" id="SSF52096">
    <property type="entry name" value="ClpP/crotonase"/>
    <property type="match status" value="1"/>
</dbReference>
<evidence type="ECO:0000313" key="12">
    <source>
        <dbReference type="EMBL" id="KAG9689579.1"/>
    </source>
</evidence>
<evidence type="ECO:0000256" key="6">
    <source>
        <dbReference type="ARBA" id="ARBA00023136"/>
    </source>
</evidence>
<dbReference type="InterPro" id="IPR050524">
    <property type="entry name" value="APC_YAT"/>
</dbReference>
<feature type="domain" description="Amino acid permease/ SLC12A" evidence="9">
    <location>
        <begin position="73"/>
        <end position="536"/>
    </location>
</feature>
<evidence type="ECO:0000256" key="7">
    <source>
        <dbReference type="SAM" id="MobiDB-lite"/>
    </source>
</evidence>
<dbReference type="Gene3D" id="1.20.1740.10">
    <property type="entry name" value="Amino acid/polyamine transporter I"/>
    <property type="match status" value="1"/>
</dbReference>
<dbReference type="PANTHER" id="PTHR43341">
    <property type="entry name" value="AMINO ACID PERMEASE"/>
    <property type="match status" value="1"/>
</dbReference>
<evidence type="ECO:0000256" key="2">
    <source>
        <dbReference type="ARBA" id="ARBA00022448"/>
    </source>
</evidence>
<dbReference type="EMBL" id="JAHFXF010000347">
    <property type="protein sequence ID" value="KAG9689579.1"/>
    <property type="molecule type" value="Genomic_DNA"/>
</dbReference>
<evidence type="ECO:0000259" key="10">
    <source>
        <dbReference type="Pfam" id="PF03572"/>
    </source>
</evidence>
<gene>
    <name evidence="12" type="ORF">KCU76_g8773</name>
</gene>
<evidence type="ECO:0000259" key="11">
    <source>
        <dbReference type="Pfam" id="PF23658"/>
    </source>
</evidence>
<comment type="subcellular location">
    <subcellularLocation>
        <location evidence="1">Membrane</location>
        <topology evidence="1">Multi-pass membrane protein</topology>
    </subcellularLocation>
</comment>
<proteinExistence type="predicted"/>
<reference evidence="12" key="1">
    <citation type="journal article" date="2021" name="J Fungi (Basel)">
        <title>Virulence traits and population genomics of the black yeast Aureobasidium melanogenum.</title>
        <authorList>
            <person name="Cernosa A."/>
            <person name="Sun X."/>
            <person name="Gostincar C."/>
            <person name="Fang C."/>
            <person name="Gunde-Cimerman N."/>
            <person name="Song Z."/>
        </authorList>
    </citation>
    <scope>NUCLEOTIDE SEQUENCE</scope>
    <source>
        <strain evidence="12">EXF-9911</strain>
    </source>
</reference>